<evidence type="ECO:0000256" key="1">
    <source>
        <dbReference type="ARBA" id="ARBA00022737"/>
    </source>
</evidence>
<sequence>TFLFAGLEDTKELTLKFEFNPKNGIDNPALSLAEDSGKHLLWALCRPRFYLLSKGHGESFGFCLREEMGYKGHIIWQVECGGLAQRRGLQDGDRILEVNGEYVDNMEHFKVKCELVARVELRGLELAPSVQSGLRAGESPWGTSCPHCTYLIVCSRGWWGPGTSLSHNR</sequence>
<proteinExistence type="predicted"/>
<keyword evidence="4" id="KW-1185">Reference proteome</keyword>
<dbReference type="PANTHER" id="PTHR14191">
    <property type="entry name" value="PDZ DOMAIN CONTAINING PROTEIN"/>
    <property type="match status" value="1"/>
</dbReference>
<reference evidence="3" key="1">
    <citation type="submission" date="2025-08" db="UniProtKB">
        <authorList>
            <consortium name="Ensembl"/>
        </authorList>
    </citation>
    <scope>IDENTIFICATION</scope>
</reference>
<dbReference type="Ensembl" id="ENSPCET00000009790.1">
    <property type="protein sequence ID" value="ENSPCEP00000009461.1"/>
    <property type="gene ID" value="ENSPCEG00000007554.1"/>
</dbReference>
<dbReference type="SMART" id="SM00228">
    <property type="entry name" value="PDZ"/>
    <property type="match status" value="1"/>
</dbReference>
<protein>
    <recommendedName>
        <fullName evidence="2">PDZ domain-containing protein</fullName>
    </recommendedName>
</protein>
<dbReference type="InterPro" id="IPR051067">
    <property type="entry name" value="NHER"/>
</dbReference>
<dbReference type="GO" id="GO:0016324">
    <property type="term" value="C:apical plasma membrane"/>
    <property type="evidence" value="ECO:0007669"/>
    <property type="project" value="TreeGrafter"/>
</dbReference>
<dbReference type="Gene3D" id="2.30.42.10">
    <property type="match status" value="1"/>
</dbReference>
<accession>A0A8C8RRD4</accession>
<name>A0A8C8RRD4_9SAUR</name>
<dbReference type="PANTHER" id="PTHR14191:SF3">
    <property type="entry name" value="NA(+)_H(+) EXCHANGE REGULATORY COFACTOR-LIKE PROTEIN NRFL-1"/>
    <property type="match status" value="1"/>
</dbReference>
<dbReference type="Proteomes" id="UP000694393">
    <property type="component" value="Unplaced"/>
</dbReference>
<dbReference type="InterPro" id="IPR001478">
    <property type="entry name" value="PDZ"/>
</dbReference>
<evidence type="ECO:0000313" key="4">
    <source>
        <dbReference type="Proteomes" id="UP000694393"/>
    </source>
</evidence>
<dbReference type="GO" id="GO:0043495">
    <property type="term" value="F:protein-membrane adaptor activity"/>
    <property type="evidence" value="ECO:0007669"/>
    <property type="project" value="TreeGrafter"/>
</dbReference>
<dbReference type="Pfam" id="PF00595">
    <property type="entry name" value="PDZ"/>
    <property type="match status" value="1"/>
</dbReference>
<evidence type="ECO:0000313" key="3">
    <source>
        <dbReference type="Ensembl" id="ENSPCEP00000009461.1"/>
    </source>
</evidence>
<dbReference type="CDD" id="cd06768">
    <property type="entry name" value="PDZ_NHERF-like"/>
    <property type="match status" value="1"/>
</dbReference>
<dbReference type="AlphaFoldDB" id="A0A8C8RRD4"/>
<reference evidence="3" key="2">
    <citation type="submission" date="2025-09" db="UniProtKB">
        <authorList>
            <consortium name="Ensembl"/>
        </authorList>
    </citation>
    <scope>IDENTIFICATION</scope>
</reference>
<feature type="domain" description="PDZ" evidence="2">
    <location>
        <begin position="48"/>
        <end position="108"/>
    </location>
</feature>
<dbReference type="SUPFAM" id="SSF50156">
    <property type="entry name" value="PDZ domain-like"/>
    <property type="match status" value="1"/>
</dbReference>
<keyword evidence="1" id="KW-0677">Repeat</keyword>
<dbReference type="PROSITE" id="PS50106">
    <property type="entry name" value="PDZ"/>
    <property type="match status" value="1"/>
</dbReference>
<organism evidence="3 4">
    <name type="scientific">Pelusios castaneus</name>
    <name type="common">West African mud turtle</name>
    <dbReference type="NCBI Taxonomy" id="367368"/>
    <lineage>
        <taxon>Eukaryota</taxon>
        <taxon>Metazoa</taxon>
        <taxon>Chordata</taxon>
        <taxon>Craniata</taxon>
        <taxon>Vertebrata</taxon>
        <taxon>Euteleostomi</taxon>
        <taxon>Archelosauria</taxon>
        <taxon>Testudinata</taxon>
        <taxon>Testudines</taxon>
        <taxon>Pleurodira</taxon>
        <taxon>Pelomedusidae</taxon>
        <taxon>Pelusios</taxon>
    </lineage>
</organism>
<evidence type="ECO:0000259" key="2">
    <source>
        <dbReference type="PROSITE" id="PS50106"/>
    </source>
</evidence>
<dbReference type="GO" id="GO:0005102">
    <property type="term" value="F:signaling receptor binding"/>
    <property type="evidence" value="ECO:0007669"/>
    <property type="project" value="TreeGrafter"/>
</dbReference>
<dbReference type="GO" id="GO:0072659">
    <property type="term" value="P:protein localization to plasma membrane"/>
    <property type="evidence" value="ECO:0007669"/>
    <property type="project" value="TreeGrafter"/>
</dbReference>
<dbReference type="InterPro" id="IPR036034">
    <property type="entry name" value="PDZ_sf"/>
</dbReference>